<dbReference type="EC" id="3.4.24.-" evidence="11"/>
<dbReference type="PANTHER" id="PTHR21666:SF286">
    <property type="entry name" value="LIPOPROTEIN NLPD"/>
    <property type="match status" value="1"/>
</dbReference>
<gene>
    <name evidence="11" type="primary">mepM</name>
    <name evidence="11" type="ORF">CPBP_00764</name>
</gene>
<evidence type="ECO:0000256" key="2">
    <source>
        <dbReference type="ARBA" id="ARBA00004196"/>
    </source>
</evidence>
<dbReference type="InterPro" id="IPR016047">
    <property type="entry name" value="M23ase_b-sheet_dom"/>
</dbReference>
<evidence type="ECO:0000313" key="11">
    <source>
        <dbReference type="EMBL" id="QOL19988.1"/>
    </source>
</evidence>
<reference evidence="11 12" key="1">
    <citation type="submission" date="2020-06" db="EMBL/GenBank/DDBJ databases">
        <title>The endosymbiont of the kinetoplastid Bodo saltans is a Paracaedibacter-like alpha-proteobacterium possessing a putative toxin-antitoxin system.</title>
        <authorList>
            <person name="Midha S."/>
            <person name="Rigden D.J."/>
            <person name="Siozios S."/>
            <person name="Hurst G.D.D."/>
            <person name="Jackson A.P."/>
        </authorList>
    </citation>
    <scope>NUCLEOTIDE SEQUENCE [LARGE SCALE GENOMIC DNA]</scope>
    <source>
        <strain evidence="11">Lake Konstanz</strain>
    </source>
</reference>
<proteinExistence type="predicted"/>
<dbReference type="RefSeq" id="WP_350331543.1">
    <property type="nucleotide sequence ID" value="NZ_CP054719.1"/>
</dbReference>
<keyword evidence="8" id="KW-0812">Transmembrane</keyword>
<dbReference type="AlphaFoldDB" id="A0A7L9RUD3"/>
<keyword evidence="5 11" id="KW-0378">Hydrolase</keyword>
<dbReference type="EMBL" id="CP054719">
    <property type="protein sequence ID" value="QOL19988.1"/>
    <property type="molecule type" value="Genomic_DNA"/>
</dbReference>
<accession>A0A7L9RUD3</accession>
<keyword evidence="12" id="KW-1185">Reference proteome</keyword>
<sequence length="436" mass="48174">MNILDTLRNNVFLLGSASGLVLLGLWSLVPSNKVDPVQEKRILQFITENSLELSKTTSATTTVIVPDMPQNFVVSVEPGDTLADILQEKKISKKQSLLIIQALSKYVSPKKIRVNEKISLLIKGNADGTSELLRLSVAKDKRSQVEVIKNKDGYYQAKLLEKELKQLTECVTVPIKGSLFADAAKKKVPYAVIRQLIAAYSYDVDFQRDIKAGDSFSVYFERSVDPDTGEEHISNLLYANLKIKGKNRPVYSFETENGVGFYYADAQSVKKQFMSTPINGARISSGYGPRLHPIHGYTRFHRGLDFAAPKGTPVIAAADGVVTRSSWYGDYGHYIEIQHAGGYSTVYAHLNGYAKHIHPGVRVAQGRTIGYVGTTGSSTGPHLHFELKKNGAQINPKTKSLHNSTNKLAGNDLSKFQKVRREIDEKVNASVKSTKL</sequence>
<dbReference type="InterPro" id="IPR050570">
    <property type="entry name" value="Cell_wall_metabolism_enzyme"/>
</dbReference>
<dbReference type="Gene3D" id="2.70.70.10">
    <property type="entry name" value="Glucose Permease (Domain IIA)"/>
    <property type="match status" value="1"/>
</dbReference>
<comment type="cofactor">
    <cofactor evidence="1">
        <name>Zn(2+)</name>
        <dbReference type="ChEBI" id="CHEBI:29105"/>
    </cofactor>
</comment>
<dbReference type="InterPro" id="IPR045834">
    <property type="entry name" value="Csd3_N2"/>
</dbReference>
<dbReference type="Pfam" id="PF01551">
    <property type="entry name" value="Peptidase_M23"/>
    <property type="match status" value="1"/>
</dbReference>
<dbReference type="CDD" id="cd12797">
    <property type="entry name" value="M23_peptidase"/>
    <property type="match status" value="1"/>
</dbReference>
<evidence type="ECO:0000259" key="9">
    <source>
        <dbReference type="Pfam" id="PF01551"/>
    </source>
</evidence>
<evidence type="ECO:0000256" key="4">
    <source>
        <dbReference type="ARBA" id="ARBA00022723"/>
    </source>
</evidence>
<dbReference type="GO" id="GO:0006508">
    <property type="term" value="P:proteolysis"/>
    <property type="evidence" value="ECO:0007669"/>
    <property type="project" value="UniProtKB-KW"/>
</dbReference>
<keyword evidence="4" id="KW-0479">Metal-binding</keyword>
<dbReference type="GO" id="GO:0030313">
    <property type="term" value="C:cell envelope"/>
    <property type="evidence" value="ECO:0007669"/>
    <property type="project" value="UniProtKB-SubCell"/>
</dbReference>
<evidence type="ECO:0000256" key="6">
    <source>
        <dbReference type="ARBA" id="ARBA00022833"/>
    </source>
</evidence>
<keyword evidence="8" id="KW-1133">Transmembrane helix</keyword>
<feature type="domain" description="Csd3-like second N-terminal" evidence="10">
    <location>
        <begin position="170"/>
        <end position="289"/>
    </location>
</feature>
<organism evidence="11 12">
    <name type="scientific">Candidatus Bodocaedibacter vickermanii</name>
    <dbReference type="NCBI Taxonomy" id="2741701"/>
    <lineage>
        <taxon>Bacteria</taxon>
        <taxon>Pseudomonadati</taxon>
        <taxon>Pseudomonadota</taxon>
        <taxon>Alphaproteobacteria</taxon>
        <taxon>Holosporales</taxon>
        <taxon>Candidatus Paracaedibacteraceae</taxon>
        <taxon>Candidatus Bodocaedibacter</taxon>
    </lineage>
</organism>
<dbReference type="Proteomes" id="UP000594001">
    <property type="component" value="Chromosome"/>
</dbReference>
<feature type="domain" description="M23ase beta-sheet core" evidence="9">
    <location>
        <begin position="299"/>
        <end position="396"/>
    </location>
</feature>
<dbReference type="PANTHER" id="PTHR21666">
    <property type="entry name" value="PEPTIDASE-RELATED"/>
    <property type="match status" value="1"/>
</dbReference>
<dbReference type="Gene3D" id="3.10.450.350">
    <property type="match status" value="2"/>
</dbReference>
<keyword evidence="3" id="KW-0645">Protease</keyword>
<comment type="subcellular location">
    <subcellularLocation>
        <location evidence="2">Cell envelope</location>
    </subcellularLocation>
</comment>
<evidence type="ECO:0000256" key="1">
    <source>
        <dbReference type="ARBA" id="ARBA00001947"/>
    </source>
</evidence>
<keyword evidence="7" id="KW-0482">Metalloprotease</keyword>
<name>A0A7L9RUD3_9PROT</name>
<dbReference type="SUPFAM" id="SSF51261">
    <property type="entry name" value="Duplicated hybrid motif"/>
    <property type="match status" value="1"/>
</dbReference>
<dbReference type="GO" id="GO:0046872">
    <property type="term" value="F:metal ion binding"/>
    <property type="evidence" value="ECO:0007669"/>
    <property type="project" value="UniProtKB-KW"/>
</dbReference>
<feature type="transmembrane region" description="Helical" evidence="8">
    <location>
        <begin position="12"/>
        <end position="29"/>
    </location>
</feature>
<dbReference type="KEGG" id="pbal:CPBP_00764"/>
<dbReference type="GO" id="GO:0004222">
    <property type="term" value="F:metalloendopeptidase activity"/>
    <property type="evidence" value="ECO:0007669"/>
    <property type="project" value="TreeGrafter"/>
</dbReference>
<keyword evidence="6" id="KW-0862">Zinc</keyword>
<dbReference type="InterPro" id="IPR011055">
    <property type="entry name" value="Dup_hybrid_motif"/>
</dbReference>
<evidence type="ECO:0000256" key="5">
    <source>
        <dbReference type="ARBA" id="ARBA00022801"/>
    </source>
</evidence>
<evidence type="ECO:0000256" key="3">
    <source>
        <dbReference type="ARBA" id="ARBA00022670"/>
    </source>
</evidence>
<evidence type="ECO:0000256" key="7">
    <source>
        <dbReference type="ARBA" id="ARBA00023049"/>
    </source>
</evidence>
<protein>
    <submittedName>
        <fullName evidence="11">Murein DD-endopeptidase MepM</fullName>
        <ecNumber evidence="11">3.4.24.-</ecNumber>
    </submittedName>
</protein>
<dbReference type="Pfam" id="PF19425">
    <property type="entry name" value="Csd3_N2"/>
    <property type="match status" value="1"/>
</dbReference>
<evidence type="ECO:0000256" key="8">
    <source>
        <dbReference type="SAM" id="Phobius"/>
    </source>
</evidence>
<evidence type="ECO:0000313" key="12">
    <source>
        <dbReference type="Proteomes" id="UP000594001"/>
    </source>
</evidence>
<evidence type="ECO:0000259" key="10">
    <source>
        <dbReference type="Pfam" id="PF19425"/>
    </source>
</evidence>
<keyword evidence="8" id="KW-0472">Membrane</keyword>